<evidence type="ECO:0000313" key="6">
    <source>
        <dbReference type="Proteomes" id="UP001189624"/>
    </source>
</evidence>
<name>A0AA86VWA5_9FABA</name>
<dbReference type="Gene3D" id="3.40.50.300">
    <property type="entry name" value="P-loop containing nucleotide triphosphate hydrolases"/>
    <property type="match status" value="1"/>
</dbReference>
<organism evidence="5 6">
    <name type="scientific">Sphenostylis stenocarpa</name>
    <dbReference type="NCBI Taxonomy" id="92480"/>
    <lineage>
        <taxon>Eukaryota</taxon>
        <taxon>Viridiplantae</taxon>
        <taxon>Streptophyta</taxon>
        <taxon>Embryophyta</taxon>
        <taxon>Tracheophyta</taxon>
        <taxon>Spermatophyta</taxon>
        <taxon>Magnoliopsida</taxon>
        <taxon>eudicotyledons</taxon>
        <taxon>Gunneridae</taxon>
        <taxon>Pentapetalae</taxon>
        <taxon>rosids</taxon>
        <taxon>fabids</taxon>
        <taxon>Fabales</taxon>
        <taxon>Fabaceae</taxon>
        <taxon>Papilionoideae</taxon>
        <taxon>50 kb inversion clade</taxon>
        <taxon>NPAAA clade</taxon>
        <taxon>indigoferoid/millettioid clade</taxon>
        <taxon>Phaseoleae</taxon>
        <taxon>Sphenostylis</taxon>
    </lineage>
</organism>
<feature type="domain" description="AAA+ ATPase" evidence="4">
    <location>
        <begin position="526"/>
        <end position="662"/>
    </location>
</feature>
<dbReference type="Pfam" id="PF00646">
    <property type="entry name" value="F-box"/>
    <property type="match status" value="1"/>
</dbReference>
<dbReference type="SUPFAM" id="SSF81383">
    <property type="entry name" value="F-box domain"/>
    <property type="match status" value="1"/>
</dbReference>
<evidence type="ECO:0000313" key="5">
    <source>
        <dbReference type="EMBL" id="CAJ1976389.1"/>
    </source>
</evidence>
<dbReference type="CDD" id="cd22157">
    <property type="entry name" value="F-box_AtFBW1-like"/>
    <property type="match status" value="1"/>
</dbReference>
<dbReference type="Pfam" id="PF19568">
    <property type="entry name" value="Spore_III_AA"/>
    <property type="match status" value="1"/>
</dbReference>
<dbReference type="EMBL" id="OY731407">
    <property type="protein sequence ID" value="CAJ1976389.1"/>
    <property type="molecule type" value="Genomic_DNA"/>
</dbReference>
<dbReference type="SMART" id="SM00382">
    <property type="entry name" value="AAA"/>
    <property type="match status" value="1"/>
</dbReference>
<dbReference type="NCBIfam" id="TIGR01640">
    <property type="entry name" value="F_box_assoc_1"/>
    <property type="match status" value="1"/>
</dbReference>
<dbReference type="InterPro" id="IPR001810">
    <property type="entry name" value="F-box_dom"/>
</dbReference>
<evidence type="ECO:0000259" key="3">
    <source>
        <dbReference type="SMART" id="SM00256"/>
    </source>
</evidence>
<dbReference type="AlphaFoldDB" id="A0AA86VWA5"/>
<dbReference type="InterPro" id="IPR045735">
    <property type="entry name" value="Spore_III_AA_AAA+_ATPase"/>
</dbReference>
<dbReference type="InterPro" id="IPR017451">
    <property type="entry name" value="F-box-assoc_interact_dom"/>
</dbReference>
<protein>
    <recommendedName>
        <fullName evidence="7">F-box domain-containing protein</fullName>
    </recommendedName>
</protein>
<dbReference type="Pfam" id="PF08268">
    <property type="entry name" value="FBA_3"/>
    <property type="match status" value="1"/>
</dbReference>
<evidence type="ECO:0000256" key="2">
    <source>
        <dbReference type="ARBA" id="ARBA00022840"/>
    </source>
</evidence>
<dbReference type="SUPFAM" id="SSF52540">
    <property type="entry name" value="P-loop containing nucleoside triphosphate hydrolases"/>
    <property type="match status" value="1"/>
</dbReference>
<proteinExistence type="predicted"/>
<dbReference type="InterPro" id="IPR036047">
    <property type="entry name" value="F-box-like_dom_sf"/>
</dbReference>
<keyword evidence="2" id="KW-0067">ATP-binding</keyword>
<dbReference type="InterPro" id="IPR027417">
    <property type="entry name" value="P-loop_NTPase"/>
</dbReference>
<dbReference type="PANTHER" id="PTHR20953:SF13">
    <property type="entry name" value="EXPRESSED PROTEIN"/>
    <property type="match status" value="1"/>
</dbReference>
<dbReference type="GO" id="GO:0005524">
    <property type="term" value="F:ATP binding"/>
    <property type="evidence" value="ECO:0007669"/>
    <property type="project" value="UniProtKB-KW"/>
</dbReference>
<keyword evidence="1" id="KW-0547">Nucleotide-binding</keyword>
<evidence type="ECO:0008006" key="7">
    <source>
        <dbReference type="Google" id="ProtNLM"/>
    </source>
</evidence>
<dbReference type="PANTHER" id="PTHR20953">
    <property type="entry name" value="KINASE-RELATED"/>
    <property type="match status" value="1"/>
</dbReference>
<dbReference type="SMART" id="SM00256">
    <property type="entry name" value="FBOX"/>
    <property type="match status" value="1"/>
</dbReference>
<dbReference type="InterPro" id="IPR003593">
    <property type="entry name" value="AAA+_ATPase"/>
</dbReference>
<sequence length="742" mass="83442">MDSEKRMRGSCDAAAVAASVCPFIPDDVMMEILSRIPVKALMRFRCVSKHWSSFVFHPNLVKLHLQRSSKDNPILYTISEYGEYDDDAHSLHLSSPQRLLQNPPSVVYDHANGIPILSNYDIVGVCNGLVCLSRMHNDLDEIWVRFWNPATRLSSEESPSCYIECGCAKMAFGYDASTDTYKVVAAVMSDAKTHRIELRVLNLGDDCWREIARSSDDFPTEISQTKGMFLNGTLNWVAELGTGESKSYVIFSFDVAKETYTFLTLPNVVGEGFSELGVFGGCLCLYHIYRRESFTFWQMKEFGVHQSWTLLMNINYKYFQFPRYLIPRPLCLSADGNILILFLLFLVNIQSRKPNGSYELLVFISMAASLSLSLPWNLKAATTPLSLKLKCGAFSEGTCCLVHNDHDDMQALLQILPSDLHHNLLGQPNRSQLLEVVLDLGRFPEARYLGKHGGHYLRNTEVTVKELEYAEQAVGEFGEDNRAGIEGTLHRISAIRSRNGHIVGLTCRVGRAITGQIDMIYDLLQYGKSILFVGRPGVGKTTVMREIARVLSDELHKRVVIVDTSNEIGGDGNIPHAAIGGARRMQVREPSMQHRVMIEAVENHMPEVIVVDEIGTEMEAHACRSIAERGIILIGTAHGQKLENIIKNPSLSDLIGGIETVTLGDAEARARNCQKTILERKAPPTFDFLIEMRDRHYWLTHQTDKSVDMLLRGKSPQVEVRKRDEKCKVVVEKSKAYDKCQF</sequence>
<keyword evidence="6" id="KW-1185">Reference proteome</keyword>
<dbReference type="Gene3D" id="1.20.1280.50">
    <property type="match status" value="1"/>
</dbReference>
<gene>
    <name evidence="5" type="ORF">AYBTSS11_LOCUS28527</name>
</gene>
<dbReference type="Proteomes" id="UP001189624">
    <property type="component" value="Chromosome 10"/>
</dbReference>
<feature type="domain" description="F-box" evidence="3">
    <location>
        <begin position="24"/>
        <end position="64"/>
    </location>
</feature>
<reference evidence="5" key="1">
    <citation type="submission" date="2023-10" db="EMBL/GenBank/DDBJ databases">
        <authorList>
            <person name="Domelevo Entfellner J.-B."/>
        </authorList>
    </citation>
    <scope>NUCLEOTIDE SEQUENCE</scope>
</reference>
<dbReference type="CDD" id="cd00009">
    <property type="entry name" value="AAA"/>
    <property type="match status" value="1"/>
</dbReference>
<evidence type="ECO:0000259" key="4">
    <source>
        <dbReference type="SMART" id="SM00382"/>
    </source>
</evidence>
<dbReference type="Gramene" id="rna-AYBTSS11_LOCUS28527">
    <property type="protein sequence ID" value="CAJ1976389.1"/>
    <property type="gene ID" value="gene-AYBTSS11_LOCUS28527"/>
</dbReference>
<accession>A0AA86VWA5</accession>
<evidence type="ECO:0000256" key="1">
    <source>
        <dbReference type="ARBA" id="ARBA00022741"/>
    </source>
</evidence>
<dbReference type="InterPro" id="IPR013187">
    <property type="entry name" value="F-box-assoc_dom_typ3"/>
</dbReference>